<dbReference type="GO" id="GO:0005840">
    <property type="term" value="C:ribosome"/>
    <property type="evidence" value="ECO:0007669"/>
    <property type="project" value="UniProtKB-KW"/>
</dbReference>
<keyword evidence="7" id="KW-0687">Ribonucleoprotein</keyword>
<keyword evidence="5 6" id="KW-0949">S-adenosyl-L-methionine</keyword>
<dbReference type="GO" id="GO:0008168">
    <property type="term" value="F:methyltransferase activity"/>
    <property type="evidence" value="ECO:0007669"/>
    <property type="project" value="UniProtKB-KW"/>
</dbReference>
<dbReference type="EMBL" id="JABFDB010000001">
    <property type="protein sequence ID" value="NYZ18548.1"/>
    <property type="molecule type" value="Genomic_DNA"/>
</dbReference>
<keyword evidence="7" id="KW-0689">Ribosomal protein</keyword>
<comment type="caution">
    <text evidence="7">The sequence shown here is derived from an EMBL/GenBank/DDBJ whole genome shotgun (WGS) entry which is preliminary data.</text>
</comment>
<organism evidence="7 8">
    <name type="scientific">Azospirillum oleiclasticum</name>
    <dbReference type="NCBI Taxonomy" id="2735135"/>
    <lineage>
        <taxon>Bacteria</taxon>
        <taxon>Pseudomonadati</taxon>
        <taxon>Pseudomonadota</taxon>
        <taxon>Alphaproteobacteria</taxon>
        <taxon>Rhodospirillales</taxon>
        <taxon>Azospirillaceae</taxon>
        <taxon>Azospirillum</taxon>
    </lineage>
</organism>
<dbReference type="SUPFAM" id="SSF53335">
    <property type="entry name" value="S-adenosyl-L-methionine-dependent methyltransferases"/>
    <property type="match status" value="1"/>
</dbReference>
<dbReference type="InterPro" id="IPR029063">
    <property type="entry name" value="SAM-dependent_MTases_sf"/>
</dbReference>
<keyword evidence="8" id="KW-1185">Reference proteome</keyword>
<name>A0ABX2T5S0_9PROT</name>
<dbReference type="Proteomes" id="UP000584642">
    <property type="component" value="Unassembled WGS sequence"/>
</dbReference>
<dbReference type="HAMAP" id="MF_00735">
    <property type="entry name" value="Methyltr_PrmA"/>
    <property type="match status" value="1"/>
</dbReference>
<dbReference type="Gene3D" id="3.40.50.150">
    <property type="entry name" value="Vaccinia Virus protein VP39"/>
    <property type="match status" value="1"/>
</dbReference>
<protein>
    <recommendedName>
        <fullName evidence="6">Ribosomal protein L11 methyltransferase</fullName>
        <shortName evidence="6">L11 Mtase</shortName>
        <ecNumber evidence="6">2.1.1.-</ecNumber>
    </recommendedName>
</protein>
<evidence type="ECO:0000256" key="4">
    <source>
        <dbReference type="ARBA" id="ARBA00022679"/>
    </source>
</evidence>
<feature type="binding site" evidence="6">
    <location>
        <position position="267"/>
    </location>
    <ligand>
        <name>S-adenosyl-L-methionine</name>
        <dbReference type="ChEBI" id="CHEBI:59789"/>
    </ligand>
</feature>
<evidence type="ECO:0000313" key="8">
    <source>
        <dbReference type="Proteomes" id="UP000584642"/>
    </source>
</evidence>
<dbReference type="PANTHER" id="PTHR43648:SF1">
    <property type="entry name" value="ELECTRON TRANSFER FLAVOPROTEIN BETA SUBUNIT LYSINE METHYLTRANSFERASE"/>
    <property type="match status" value="1"/>
</dbReference>
<keyword evidence="3 6" id="KW-0489">Methyltransferase</keyword>
<keyword evidence="2 6" id="KW-0963">Cytoplasm</keyword>
<dbReference type="PANTHER" id="PTHR43648">
    <property type="entry name" value="ELECTRON TRANSFER FLAVOPROTEIN BETA SUBUNIT LYSINE METHYLTRANSFERASE"/>
    <property type="match status" value="1"/>
</dbReference>
<proteinExistence type="inferred from homology"/>
<dbReference type="InterPro" id="IPR004498">
    <property type="entry name" value="Ribosomal_PrmA_MeTrfase"/>
</dbReference>
<dbReference type="CDD" id="cd02440">
    <property type="entry name" value="AdoMet_MTases"/>
    <property type="match status" value="1"/>
</dbReference>
<feature type="binding site" evidence="6">
    <location>
        <position position="170"/>
    </location>
    <ligand>
        <name>S-adenosyl-L-methionine</name>
        <dbReference type="ChEBI" id="CHEBI:59789"/>
    </ligand>
</feature>
<reference evidence="7 8" key="1">
    <citation type="submission" date="2020-05" db="EMBL/GenBank/DDBJ databases">
        <title>Azospirillum oleiclasticum sp. nov, a nitrogen-fixing and heavy crude oil-emulsifying bacterium isolated from the crude oil of Yumen Oilfield.</title>
        <authorList>
            <person name="Wu D."/>
            <person name="Cai M."/>
            <person name="Zhang X."/>
        </authorList>
    </citation>
    <scope>NUCLEOTIDE SEQUENCE [LARGE SCALE GENOMIC DNA]</scope>
    <source>
        <strain evidence="7 8">ROY-1-1-2</strain>
    </source>
</reference>
<dbReference type="EC" id="2.1.1.-" evidence="6"/>
<sequence length="330" mass="35087">MRVPASGNGVAPRVLRLVRRCTHNLFPGRVGDPLSSTNKLWRIALTVPEAHAPAFADAIGDHADAVSTFELEEGGAWLVEATVHGEPDRARLAARVAVLAGAVGIGEPLLIVEELPPIDWVSHSYQGFPPIRAGRFFVHGSHHEGQVPGGAVALLVDAATAFGTGEHGSTKGCLLALDRLVRRHRLRRGPRGGALDMGCGSGILALAVAKAWRVPVSAVDIDPEAVRVTKVNAGLNGVAARIRAQGGDGYRTPLVARHKPYRLITANILARPLARMAPQLRRHLAKGGVAVLAGLLARQERHVLQAHRAQGLRLIARIPVGDWTTLVIGR</sequence>
<keyword evidence="4 6" id="KW-0808">Transferase</keyword>
<comment type="similarity">
    <text evidence="1 6">Belongs to the methyltransferase superfamily. PrmA family.</text>
</comment>
<evidence type="ECO:0000256" key="3">
    <source>
        <dbReference type="ARBA" id="ARBA00022603"/>
    </source>
</evidence>
<feature type="binding site" evidence="6">
    <location>
        <position position="198"/>
    </location>
    <ligand>
        <name>S-adenosyl-L-methionine</name>
        <dbReference type="ChEBI" id="CHEBI:59789"/>
    </ligand>
</feature>
<dbReference type="GO" id="GO:0032259">
    <property type="term" value="P:methylation"/>
    <property type="evidence" value="ECO:0007669"/>
    <property type="project" value="UniProtKB-KW"/>
</dbReference>
<dbReference type="InterPro" id="IPR050078">
    <property type="entry name" value="Ribosomal_L11_MeTrfase_PrmA"/>
</dbReference>
<evidence type="ECO:0000313" key="7">
    <source>
        <dbReference type="EMBL" id="NYZ18548.1"/>
    </source>
</evidence>
<evidence type="ECO:0000256" key="1">
    <source>
        <dbReference type="ARBA" id="ARBA00009741"/>
    </source>
</evidence>
<evidence type="ECO:0000256" key="5">
    <source>
        <dbReference type="ARBA" id="ARBA00022691"/>
    </source>
</evidence>
<feature type="binding site" evidence="6">
    <location>
        <position position="220"/>
    </location>
    <ligand>
        <name>S-adenosyl-L-methionine</name>
        <dbReference type="ChEBI" id="CHEBI:59789"/>
    </ligand>
</feature>
<comment type="catalytic activity">
    <reaction evidence="6">
        <text>L-lysyl-[protein] + 3 S-adenosyl-L-methionine = N(6),N(6),N(6)-trimethyl-L-lysyl-[protein] + 3 S-adenosyl-L-homocysteine + 3 H(+)</text>
        <dbReference type="Rhea" id="RHEA:54192"/>
        <dbReference type="Rhea" id="RHEA-COMP:9752"/>
        <dbReference type="Rhea" id="RHEA-COMP:13826"/>
        <dbReference type="ChEBI" id="CHEBI:15378"/>
        <dbReference type="ChEBI" id="CHEBI:29969"/>
        <dbReference type="ChEBI" id="CHEBI:57856"/>
        <dbReference type="ChEBI" id="CHEBI:59789"/>
        <dbReference type="ChEBI" id="CHEBI:61961"/>
    </reaction>
</comment>
<evidence type="ECO:0000256" key="2">
    <source>
        <dbReference type="ARBA" id="ARBA00022490"/>
    </source>
</evidence>
<dbReference type="Pfam" id="PF06325">
    <property type="entry name" value="PrmA"/>
    <property type="match status" value="1"/>
</dbReference>
<comment type="function">
    <text evidence="6">Methylates ribosomal protein L11.</text>
</comment>
<gene>
    <name evidence="6" type="primary">prmA</name>
    <name evidence="7" type="ORF">HND93_02395</name>
</gene>
<comment type="subcellular location">
    <subcellularLocation>
        <location evidence="6">Cytoplasm</location>
    </subcellularLocation>
</comment>
<accession>A0ABX2T5S0</accession>
<evidence type="ECO:0000256" key="6">
    <source>
        <dbReference type="HAMAP-Rule" id="MF_00735"/>
    </source>
</evidence>